<reference evidence="2 3" key="1">
    <citation type="submission" date="2023-02" db="EMBL/GenBank/DDBJ databases">
        <title>Gemone sequence of Telluria chitinolytica ACM 3522T.</title>
        <authorList>
            <person name="Frediansyah A."/>
            <person name="Miess H."/>
            <person name="Gross H."/>
        </authorList>
    </citation>
    <scope>NUCLEOTIDE SEQUENCE [LARGE SCALE GENOMIC DNA]</scope>
    <source>
        <strain evidence="2 3">ACM 3522</strain>
    </source>
</reference>
<proteinExistence type="predicted"/>
<protein>
    <submittedName>
        <fullName evidence="2">PIN domain-containing protein</fullName>
    </submittedName>
</protein>
<organism evidence="2 3">
    <name type="scientific">Pseudoduganella chitinolytica</name>
    <dbReference type="NCBI Taxonomy" id="34070"/>
    <lineage>
        <taxon>Bacteria</taxon>
        <taxon>Pseudomonadati</taxon>
        <taxon>Pseudomonadota</taxon>
        <taxon>Betaproteobacteria</taxon>
        <taxon>Burkholderiales</taxon>
        <taxon>Oxalobacteraceae</taxon>
        <taxon>Telluria group</taxon>
        <taxon>Pseudoduganella</taxon>
    </lineage>
</organism>
<evidence type="ECO:0000313" key="2">
    <source>
        <dbReference type="EMBL" id="WEF35075.1"/>
    </source>
</evidence>
<evidence type="ECO:0000313" key="3">
    <source>
        <dbReference type="Proteomes" id="UP001216510"/>
    </source>
</evidence>
<name>A0ABY8BGQ4_9BURK</name>
<dbReference type="InterPro" id="IPR002716">
    <property type="entry name" value="PIN_dom"/>
</dbReference>
<feature type="domain" description="PIN" evidence="1">
    <location>
        <begin position="4"/>
        <end position="119"/>
    </location>
</feature>
<dbReference type="Pfam" id="PF01850">
    <property type="entry name" value="PIN"/>
    <property type="match status" value="1"/>
</dbReference>
<accession>A0ABY8BGQ4</accession>
<dbReference type="Gene3D" id="3.40.50.1010">
    <property type="entry name" value="5'-nuclease"/>
    <property type="match status" value="1"/>
</dbReference>
<sequence>MGLILLDTNVLVDHFGGIAEATDEIAYHDNIAISAITWTEVAVKLNSVEQAEFDALIRELPIYVLHTDDSIIREATQVRAASFEGNVFNVPGVRKLKTPDAIILATANVTGRMLVTCNPADFALARAGVRVPYRNTAGFITRVAAPP</sequence>
<dbReference type="InterPro" id="IPR029060">
    <property type="entry name" value="PIN-like_dom_sf"/>
</dbReference>
<dbReference type="SUPFAM" id="SSF88723">
    <property type="entry name" value="PIN domain-like"/>
    <property type="match status" value="1"/>
</dbReference>
<dbReference type="RefSeq" id="WP_277417745.1">
    <property type="nucleotide sequence ID" value="NZ_CP119083.1"/>
</dbReference>
<dbReference type="Proteomes" id="UP001216510">
    <property type="component" value="Chromosome"/>
</dbReference>
<keyword evidence="3" id="KW-1185">Reference proteome</keyword>
<evidence type="ECO:0000259" key="1">
    <source>
        <dbReference type="Pfam" id="PF01850"/>
    </source>
</evidence>
<gene>
    <name evidence="2" type="ORF">PX653_10030</name>
</gene>
<dbReference type="EMBL" id="CP119083">
    <property type="protein sequence ID" value="WEF35075.1"/>
    <property type="molecule type" value="Genomic_DNA"/>
</dbReference>